<name>A0A371GZ95_MUCPR</name>
<protein>
    <submittedName>
        <fullName evidence="2">Uncharacterized protein</fullName>
    </submittedName>
</protein>
<dbReference type="Proteomes" id="UP000257109">
    <property type="component" value="Unassembled WGS sequence"/>
</dbReference>
<dbReference type="AlphaFoldDB" id="A0A371GZ95"/>
<comment type="caution">
    <text evidence="2">The sequence shown here is derived from an EMBL/GenBank/DDBJ whole genome shotgun (WGS) entry which is preliminary data.</text>
</comment>
<dbReference type="EMBL" id="QJKJ01004035">
    <property type="protein sequence ID" value="RDX95831.1"/>
    <property type="molecule type" value="Genomic_DNA"/>
</dbReference>
<keyword evidence="3" id="KW-1185">Reference proteome</keyword>
<evidence type="ECO:0000256" key="1">
    <source>
        <dbReference type="SAM" id="MobiDB-lite"/>
    </source>
</evidence>
<feature type="region of interest" description="Disordered" evidence="1">
    <location>
        <begin position="56"/>
        <end position="85"/>
    </location>
</feature>
<feature type="non-terminal residue" evidence="2">
    <location>
        <position position="1"/>
    </location>
</feature>
<reference evidence="2" key="1">
    <citation type="submission" date="2018-05" db="EMBL/GenBank/DDBJ databases">
        <title>Draft genome of Mucuna pruriens seed.</title>
        <authorList>
            <person name="Nnadi N.E."/>
            <person name="Vos R."/>
            <person name="Hasami M.H."/>
            <person name="Devisetty U.K."/>
            <person name="Aguiy J.C."/>
        </authorList>
    </citation>
    <scope>NUCLEOTIDE SEQUENCE [LARGE SCALE GENOMIC DNA]</scope>
    <source>
        <strain evidence="2">JCA_2017</strain>
    </source>
</reference>
<sequence length="148" mass="17134">MGLDDYLQKPVGVNAGSLLQGKKVRCRPRRHWPSGIGHIVYTVYYRGSRLDPANWSTPKSHLRVELPQGSVRPSSPRKSRKPNDRAWRCHKRLMVDKRSQQRIGANGTSKWDVGDEKTRFEEAWLCRNRCKAEYIECISNKRCNNLKG</sequence>
<evidence type="ECO:0000313" key="3">
    <source>
        <dbReference type="Proteomes" id="UP000257109"/>
    </source>
</evidence>
<proteinExistence type="predicted"/>
<organism evidence="2 3">
    <name type="scientific">Mucuna pruriens</name>
    <name type="common">Velvet bean</name>
    <name type="synonym">Dolichos pruriens</name>
    <dbReference type="NCBI Taxonomy" id="157652"/>
    <lineage>
        <taxon>Eukaryota</taxon>
        <taxon>Viridiplantae</taxon>
        <taxon>Streptophyta</taxon>
        <taxon>Embryophyta</taxon>
        <taxon>Tracheophyta</taxon>
        <taxon>Spermatophyta</taxon>
        <taxon>Magnoliopsida</taxon>
        <taxon>eudicotyledons</taxon>
        <taxon>Gunneridae</taxon>
        <taxon>Pentapetalae</taxon>
        <taxon>rosids</taxon>
        <taxon>fabids</taxon>
        <taxon>Fabales</taxon>
        <taxon>Fabaceae</taxon>
        <taxon>Papilionoideae</taxon>
        <taxon>50 kb inversion clade</taxon>
        <taxon>NPAAA clade</taxon>
        <taxon>indigoferoid/millettioid clade</taxon>
        <taxon>Phaseoleae</taxon>
        <taxon>Mucuna</taxon>
    </lineage>
</organism>
<evidence type="ECO:0000313" key="2">
    <source>
        <dbReference type="EMBL" id="RDX95831.1"/>
    </source>
</evidence>
<gene>
    <name evidence="2" type="ORF">CR513_21575</name>
</gene>
<accession>A0A371GZ95</accession>